<keyword evidence="3" id="KW-1185">Reference proteome</keyword>
<gene>
    <name evidence="2" type="ORF">P280DRAFT_513771</name>
</gene>
<reference evidence="2" key="1">
    <citation type="journal article" date="2020" name="Stud. Mycol.">
        <title>101 Dothideomycetes genomes: a test case for predicting lifestyles and emergence of pathogens.</title>
        <authorList>
            <person name="Haridas S."/>
            <person name="Albert R."/>
            <person name="Binder M."/>
            <person name="Bloem J."/>
            <person name="Labutti K."/>
            <person name="Salamov A."/>
            <person name="Andreopoulos B."/>
            <person name="Baker S."/>
            <person name="Barry K."/>
            <person name="Bills G."/>
            <person name="Bluhm B."/>
            <person name="Cannon C."/>
            <person name="Castanera R."/>
            <person name="Culley D."/>
            <person name="Daum C."/>
            <person name="Ezra D."/>
            <person name="Gonzalez J."/>
            <person name="Henrissat B."/>
            <person name="Kuo A."/>
            <person name="Liang C."/>
            <person name="Lipzen A."/>
            <person name="Lutzoni F."/>
            <person name="Magnuson J."/>
            <person name="Mondo S."/>
            <person name="Nolan M."/>
            <person name="Ohm R."/>
            <person name="Pangilinan J."/>
            <person name="Park H.-J."/>
            <person name="Ramirez L."/>
            <person name="Alfaro M."/>
            <person name="Sun H."/>
            <person name="Tritt A."/>
            <person name="Yoshinaga Y."/>
            <person name="Zwiers L.-H."/>
            <person name="Turgeon B."/>
            <person name="Goodwin S."/>
            <person name="Spatafora J."/>
            <person name="Crous P."/>
            <person name="Grigoriev I."/>
        </authorList>
    </citation>
    <scope>NUCLEOTIDE SEQUENCE</scope>
    <source>
        <strain evidence="2">CBS 473.64</strain>
    </source>
</reference>
<accession>A0A6A6SI28</accession>
<name>A0A6A6SI28_9PLEO</name>
<organism evidence="2 3">
    <name type="scientific">Massarina eburnea CBS 473.64</name>
    <dbReference type="NCBI Taxonomy" id="1395130"/>
    <lineage>
        <taxon>Eukaryota</taxon>
        <taxon>Fungi</taxon>
        <taxon>Dikarya</taxon>
        <taxon>Ascomycota</taxon>
        <taxon>Pezizomycotina</taxon>
        <taxon>Dothideomycetes</taxon>
        <taxon>Pleosporomycetidae</taxon>
        <taxon>Pleosporales</taxon>
        <taxon>Massarineae</taxon>
        <taxon>Massarinaceae</taxon>
        <taxon>Massarina</taxon>
    </lineage>
</organism>
<proteinExistence type="predicted"/>
<dbReference type="EMBL" id="MU006777">
    <property type="protein sequence ID" value="KAF2645894.1"/>
    <property type="molecule type" value="Genomic_DNA"/>
</dbReference>
<protein>
    <submittedName>
        <fullName evidence="2">Uncharacterized protein</fullName>
    </submittedName>
</protein>
<feature type="compositionally biased region" description="Basic and acidic residues" evidence="1">
    <location>
        <begin position="113"/>
        <end position="140"/>
    </location>
</feature>
<evidence type="ECO:0000313" key="3">
    <source>
        <dbReference type="Proteomes" id="UP000799753"/>
    </source>
</evidence>
<feature type="region of interest" description="Disordered" evidence="1">
    <location>
        <begin position="108"/>
        <end position="147"/>
    </location>
</feature>
<sequence length="574" mass="64502">MAGNNASVTHRPTIVQLLNADADDPAFDTYKDILELILHRAAGEEDWFHIPQRYIDSMPEPFLDSCPTTLVALRSARDGDITTSPIVSYDDEGDADTEWDWDEDDMMEVNTSDTKEKKKGQNTEEDKRIEMTDLDGKADSGGDSVANNTPGLGIGENVQTATCFDCQPSADHLDGRAGRTPPWRKAKTLATDMASSQALPTNSDDKGKDHMFRCSFCTAELPTIPELWDAADPYDAIFEHVRKCSIGKEPRCPLCLMFLPWEGTKPYNISILHVVDGCDDPKHGTAAINRARSRGVQFMKNFSKLWDFPKPRVRLSRLRLWLEKVDILTDCPLCGIYWADATTQERAEHSNDCWGNLAKEFVGRPRRYLEESDRSVTPTIVTSSPPPLPSRLLHEAFVTQPPTSSCLFCRLDLSTRSTTDALHHRVICFRSQPTGNCPICYLELDPFSTLSESGLESSMWHLKICHEGSKADSTDRLEFGNLYLAWSGLMSIPYDFHARVDGTGVNGAESRSRYNRKLQMKRDNGGVYQLGTSRLREVQTADDVQDLDCDPNCDPKCDSDYYSDWVSDWDSDTF</sequence>
<evidence type="ECO:0000313" key="2">
    <source>
        <dbReference type="EMBL" id="KAF2645894.1"/>
    </source>
</evidence>
<feature type="compositionally biased region" description="Acidic residues" evidence="1">
    <location>
        <begin position="89"/>
        <end position="103"/>
    </location>
</feature>
<dbReference type="OrthoDB" id="10557818at2759"/>
<feature type="region of interest" description="Disordered" evidence="1">
    <location>
        <begin position="84"/>
        <end position="103"/>
    </location>
</feature>
<dbReference type="Proteomes" id="UP000799753">
    <property type="component" value="Unassembled WGS sequence"/>
</dbReference>
<evidence type="ECO:0000256" key="1">
    <source>
        <dbReference type="SAM" id="MobiDB-lite"/>
    </source>
</evidence>
<dbReference type="AlphaFoldDB" id="A0A6A6SI28"/>